<evidence type="ECO:0000313" key="2">
    <source>
        <dbReference type="Proteomes" id="UP000236370"/>
    </source>
</evidence>
<protein>
    <submittedName>
        <fullName evidence="1">TPGS2 isoform 16</fullName>
    </submittedName>
</protein>
<dbReference type="EMBL" id="NBAG03000251">
    <property type="protein sequence ID" value="PNI60691.1"/>
    <property type="molecule type" value="Genomic_DNA"/>
</dbReference>
<proteinExistence type="predicted"/>
<organism evidence="1 2">
    <name type="scientific">Pan troglodytes</name>
    <name type="common">Chimpanzee</name>
    <dbReference type="NCBI Taxonomy" id="9598"/>
    <lineage>
        <taxon>Eukaryota</taxon>
        <taxon>Metazoa</taxon>
        <taxon>Chordata</taxon>
        <taxon>Craniata</taxon>
        <taxon>Vertebrata</taxon>
        <taxon>Euteleostomi</taxon>
        <taxon>Mammalia</taxon>
        <taxon>Eutheria</taxon>
        <taxon>Euarchontoglires</taxon>
        <taxon>Primates</taxon>
        <taxon>Haplorrhini</taxon>
        <taxon>Catarrhini</taxon>
        <taxon>Hominidae</taxon>
        <taxon>Pan</taxon>
    </lineage>
</organism>
<gene>
    <name evidence="1" type="ORF">CK820_G0019449</name>
</gene>
<evidence type="ECO:0000313" key="1">
    <source>
        <dbReference type="EMBL" id="PNI60691.1"/>
    </source>
</evidence>
<sequence>MEEEASSPGLGCSKPHLEKLTLGITRILGQGTHRPTLNSRSWRNRLTSQ</sequence>
<comment type="caution">
    <text evidence="1">The sequence shown here is derived from an EMBL/GenBank/DDBJ whole genome shotgun (WGS) entry which is preliminary data.</text>
</comment>
<accession>A0A2J8MMD9</accession>
<reference evidence="1 2" key="1">
    <citation type="submission" date="2017-12" db="EMBL/GenBank/DDBJ databases">
        <title>High-resolution comparative analysis of great ape genomes.</title>
        <authorList>
            <person name="Pollen A."/>
            <person name="Hastie A."/>
            <person name="Hormozdiari F."/>
            <person name="Dougherty M."/>
            <person name="Liu R."/>
            <person name="Chaisson M."/>
            <person name="Hoppe E."/>
            <person name="Hill C."/>
            <person name="Pang A."/>
            <person name="Hillier L."/>
            <person name="Baker C."/>
            <person name="Armstrong J."/>
            <person name="Shendure J."/>
            <person name="Paten B."/>
            <person name="Wilson R."/>
            <person name="Chao H."/>
            <person name="Schneider V."/>
            <person name="Ventura M."/>
            <person name="Kronenberg Z."/>
            <person name="Murali S."/>
            <person name="Gordon D."/>
            <person name="Cantsilieris S."/>
            <person name="Munson K."/>
            <person name="Nelson B."/>
            <person name="Raja A."/>
            <person name="Underwood J."/>
            <person name="Diekhans M."/>
            <person name="Fiddes I."/>
            <person name="Haussler D."/>
            <person name="Eichler E."/>
        </authorList>
    </citation>
    <scope>NUCLEOTIDE SEQUENCE [LARGE SCALE GENOMIC DNA]</scope>
    <source>
        <strain evidence="1">Yerkes chimp pedigree #C0471</strain>
    </source>
</reference>
<dbReference type="AlphaFoldDB" id="A0A2J8MMD9"/>
<dbReference type="Proteomes" id="UP000236370">
    <property type="component" value="Unassembled WGS sequence"/>
</dbReference>
<name>A0A2J8MMD9_PANTR</name>